<dbReference type="PROSITE" id="PS50975">
    <property type="entry name" value="ATP_GRASP"/>
    <property type="match status" value="1"/>
</dbReference>
<proteinExistence type="predicted"/>
<protein>
    <submittedName>
        <fullName evidence="3">Unannotated protein</fullName>
    </submittedName>
</protein>
<dbReference type="PANTHER" id="PTHR39217">
    <property type="match status" value="1"/>
</dbReference>
<dbReference type="GO" id="GO:0046872">
    <property type="term" value="F:metal ion binding"/>
    <property type="evidence" value="ECO:0007669"/>
    <property type="project" value="InterPro"/>
</dbReference>
<dbReference type="AlphaFoldDB" id="A0A6J7RYV1"/>
<dbReference type="InterPro" id="IPR013815">
    <property type="entry name" value="ATP_grasp_subdomain_1"/>
</dbReference>
<dbReference type="Gene3D" id="3.30.470.20">
    <property type="entry name" value="ATP-grasp fold, B domain"/>
    <property type="match status" value="1"/>
</dbReference>
<dbReference type="Pfam" id="PF02955">
    <property type="entry name" value="GSH-S_ATP"/>
    <property type="match status" value="1"/>
</dbReference>
<dbReference type="PANTHER" id="PTHR39217:SF1">
    <property type="entry name" value="GLUTATHIONE SYNTHETASE"/>
    <property type="match status" value="1"/>
</dbReference>
<dbReference type="EMBL" id="CAFBND010000014">
    <property type="protein sequence ID" value="CAB4932652.1"/>
    <property type="molecule type" value="Genomic_DNA"/>
</dbReference>
<sequence length="289" mass="31260">MIDVAYVTYKVDLDDPHADIDFDIPLLTDALNAVGLSVVVAAWDDPHIDWASASLVLVRSAWDYVPRRRQFLDWARGVSTSTRLENPFDVVLHNTDKVYLRALERQGVHIVPTSWLSDGASAESAITSVRARFGPAVVVKPTVSAGALDTIRTSEPTEASAQVYAILATGRTAMIQPYLESVEGEGETSIVFLDGEISHAVRKVPALTEGGHGDPSGLVALTPELRDTAVAIMNTADARGLLYARVDLVRDGRGALALMELELTEPTLFLPQAPHAATTLAMAILRRLR</sequence>
<evidence type="ECO:0000259" key="1">
    <source>
        <dbReference type="PROSITE" id="PS50975"/>
    </source>
</evidence>
<dbReference type="InterPro" id="IPR004218">
    <property type="entry name" value="GSHS_ATP-bd"/>
</dbReference>
<dbReference type="SUPFAM" id="SSF56059">
    <property type="entry name" value="Glutathione synthetase ATP-binding domain-like"/>
    <property type="match status" value="1"/>
</dbReference>
<dbReference type="EMBL" id="CAFBPU010000025">
    <property type="protein sequence ID" value="CAB5034083.1"/>
    <property type="molecule type" value="Genomic_DNA"/>
</dbReference>
<evidence type="ECO:0000313" key="3">
    <source>
        <dbReference type="EMBL" id="CAB5034083.1"/>
    </source>
</evidence>
<reference evidence="3" key="1">
    <citation type="submission" date="2020-05" db="EMBL/GenBank/DDBJ databases">
        <authorList>
            <person name="Chiriac C."/>
            <person name="Salcher M."/>
            <person name="Ghai R."/>
            <person name="Kavagutti S V."/>
        </authorList>
    </citation>
    <scope>NUCLEOTIDE SEQUENCE</scope>
</reference>
<gene>
    <name evidence="2" type="ORF">UFOPK3752_00534</name>
    <name evidence="3" type="ORF">UFOPK4150_01312</name>
</gene>
<dbReference type="InterPro" id="IPR053191">
    <property type="entry name" value="DcsG_Biosynth_Enzyme"/>
</dbReference>
<organism evidence="3">
    <name type="scientific">freshwater metagenome</name>
    <dbReference type="NCBI Taxonomy" id="449393"/>
    <lineage>
        <taxon>unclassified sequences</taxon>
        <taxon>metagenomes</taxon>
        <taxon>ecological metagenomes</taxon>
    </lineage>
</organism>
<feature type="domain" description="ATP-grasp" evidence="1">
    <location>
        <begin position="100"/>
        <end position="289"/>
    </location>
</feature>
<evidence type="ECO:0000313" key="2">
    <source>
        <dbReference type="EMBL" id="CAB4932652.1"/>
    </source>
</evidence>
<dbReference type="GO" id="GO:0005524">
    <property type="term" value="F:ATP binding"/>
    <property type="evidence" value="ECO:0007669"/>
    <property type="project" value="InterPro"/>
</dbReference>
<name>A0A6J7RYV1_9ZZZZ</name>
<dbReference type="Gene3D" id="3.30.1490.20">
    <property type="entry name" value="ATP-grasp fold, A domain"/>
    <property type="match status" value="1"/>
</dbReference>
<dbReference type="GO" id="GO:0004363">
    <property type="term" value="F:glutathione synthase activity"/>
    <property type="evidence" value="ECO:0007669"/>
    <property type="project" value="InterPro"/>
</dbReference>
<dbReference type="InterPro" id="IPR011761">
    <property type="entry name" value="ATP-grasp"/>
</dbReference>
<accession>A0A6J7RYV1</accession>